<protein>
    <submittedName>
        <fullName evidence="1">Short-chain dehydrogenase/reductase SDR</fullName>
    </submittedName>
</protein>
<organism evidence="1 2">
    <name type="scientific">Sporosarcina newyorkensis 2681</name>
    <dbReference type="NCBI Taxonomy" id="1027292"/>
    <lineage>
        <taxon>Bacteria</taxon>
        <taxon>Bacillati</taxon>
        <taxon>Bacillota</taxon>
        <taxon>Bacilli</taxon>
        <taxon>Bacillales</taxon>
        <taxon>Caryophanaceae</taxon>
        <taxon>Sporosarcina</taxon>
    </lineage>
</organism>
<dbReference type="HOGENOM" id="CLU_2720345_0_0_9"/>
<evidence type="ECO:0000313" key="2">
    <source>
        <dbReference type="Proteomes" id="UP000005316"/>
    </source>
</evidence>
<gene>
    <name evidence="1" type="ORF">HMPREF9372_0852</name>
</gene>
<dbReference type="AlphaFoldDB" id="F9DPX2"/>
<accession>F9DPX2</accession>
<reference evidence="1 2" key="1">
    <citation type="submission" date="2011-04" db="EMBL/GenBank/DDBJ databases">
        <authorList>
            <person name="Muzny D."/>
            <person name="Qin X."/>
            <person name="Deng J."/>
            <person name="Jiang H."/>
            <person name="Liu Y."/>
            <person name="Qu J."/>
            <person name="Song X.-Z."/>
            <person name="Zhang L."/>
            <person name="Thornton R."/>
            <person name="Coyle M."/>
            <person name="Francisco L."/>
            <person name="Jackson L."/>
            <person name="Javaid M."/>
            <person name="Korchina V."/>
            <person name="Kovar C."/>
            <person name="Mata R."/>
            <person name="Mathew T."/>
            <person name="Ngo R."/>
            <person name="Nguyen L."/>
            <person name="Nguyen N."/>
            <person name="Okwuonu G."/>
            <person name="Ongeri F."/>
            <person name="Pham C."/>
            <person name="Simmons D."/>
            <person name="Wilczek-Boney K."/>
            <person name="Hale W."/>
            <person name="Jakkamsetti A."/>
            <person name="Pham P."/>
            <person name="Ruth R."/>
            <person name="San Lucas F."/>
            <person name="Warren J."/>
            <person name="Zhang J."/>
            <person name="Zhao Z."/>
            <person name="Zhou C."/>
            <person name="Zhu D."/>
            <person name="Lee S."/>
            <person name="Bess C."/>
            <person name="Blankenburg K."/>
            <person name="Forbes L."/>
            <person name="Fu Q."/>
            <person name="Gubbala S."/>
            <person name="Hirani K."/>
            <person name="Jayaseelan J.C."/>
            <person name="Lara F."/>
            <person name="Munidasa M."/>
            <person name="Palculict T."/>
            <person name="Patil S."/>
            <person name="Pu L.-L."/>
            <person name="Saada N."/>
            <person name="Tang L."/>
            <person name="Weissenberger G."/>
            <person name="Zhu Y."/>
            <person name="Hemphill L."/>
            <person name="Shang Y."/>
            <person name="Youmans B."/>
            <person name="Ayvaz T."/>
            <person name="Ross M."/>
            <person name="Santibanez J."/>
            <person name="Aqrawi P."/>
            <person name="Gross S."/>
            <person name="Joshi V."/>
            <person name="Fowler G."/>
            <person name="Nazareth L."/>
            <person name="Reid J."/>
            <person name="Worley K."/>
            <person name="Petrosino J."/>
            <person name="Highlander S."/>
            <person name="Gibbs R."/>
        </authorList>
    </citation>
    <scope>NUCLEOTIDE SEQUENCE [LARGE SCALE GENOMIC DNA]</scope>
    <source>
        <strain evidence="1 2">2681</strain>
    </source>
</reference>
<dbReference type="Proteomes" id="UP000005316">
    <property type="component" value="Unassembled WGS sequence"/>
</dbReference>
<comment type="caution">
    <text evidence="1">The sequence shown here is derived from an EMBL/GenBank/DDBJ whole genome shotgun (WGS) entry which is preliminary data.</text>
</comment>
<name>F9DPX2_9BACL</name>
<sequence length="72" mass="7981">MVPAMSQSGRSPVCLIASPTACKAPAFGKWKKRKSFFAKTGSGDKSDTRQSQFKHHSYYFTTKAKAQLRGRP</sequence>
<dbReference type="EMBL" id="AFPZ01000020">
    <property type="protein sequence ID" value="EGQ27165.1"/>
    <property type="molecule type" value="Genomic_DNA"/>
</dbReference>
<proteinExistence type="predicted"/>
<evidence type="ECO:0000313" key="1">
    <source>
        <dbReference type="EMBL" id="EGQ27165.1"/>
    </source>
</evidence>